<dbReference type="SUPFAM" id="SSF141130">
    <property type="entry name" value="Acetamidase/Formamidase-like"/>
    <property type="match status" value="1"/>
</dbReference>
<dbReference type="InterPro" id="IPR004304">
    <property type="entry name" value="FmdA_AmdA"/>
</dbReference>
<accession>A0A382H7Z3</accession>
<dbReference type="PANTHER" id="PTHR31891">
    <property type="entry name" value="FORMAMIDASE C869.04-RELATED"/>
    <property type="match status" value="1"/>
</dbReference>
<dbReference type="Pfam" id="PF03069">
    <property type="entry name" value="FmdA_AmdA"/>
    <property type="match status" value="2"/>
</dbReference>
<sequence length="338" mass="37230">MAILILTGYKEVIMRNILINVIVLFILSCSQESGIVPDYVLSAKQKHNKFSSAIPPVLRVSTGSVIKVDTHEASDGQLHREANIDDLKNIDFDPIHPLTGPVYVNEAEVGDILAVDLLDIELHDYGWQAIFPGFGFLSDRFPDARLTIHKINTSAGTAMFNDKVLLKLNPFPGVMGVAPKTAEMLSTIPPRENGGNMDDPNLTEGTTVYFPVFVKGALFSIGDTHAIQGLGEVCGTAIETPMTITYRLRVLKDKPGIKEPQYENDDIYAVTGFGETIDVAAKKAVNYMIDHLINNYNITAEDAYMLCSLVGNLKIAEVVDVPNMLVTMHFPKRILRQL</sequence>
<proteinExistence type="predicted"/>
<dbReference type="GO" id="GO:0016811">
    <property type="term" value="F:hydrolase activity, acting on carbon-nitrogen (but not peptide) bonds, in linear amides"/>
    <property type="evidence" value="ECO:0007669"/>
    <property type="project" value="InterPro"/>
</dbReference>
<organism evidence="1">
    <name type="scientific">marine metagenome</name>
    <dbReference type="NCBI Taxonomy" id="408172"/>
    <lineage>
        <taxon>unclassified sequences</taxon>
        <taxon>metagenomes</taxon>
        <taxon>ecological metagenomes</taxon>
    </lineage>
</organism>
<evidence type="ECO:0008006" key="2">
    <source>
        <dbReference type="Google" id="ProtNLM"/>
    </source>
</evidence>
<dbReference type="EMBL" id="UINC01059709">
    <property type="protein sequence ID" value="SVB83418.1"/>
    <property type="molecule type" value="Genomic_DNA"/>
</dbReference>
<evidence type="ECO:0000313" key="1">
    <source>
        <dbReference type="EMBL" id="SVB83418.1"/>
    </source>
</evidence>
<reference evidence="1" key="1">
    <citation type="submission" date="2018-05" db="EMBL/GenBank/DDBJ databases">
        <authorList>
            <person name="Lanie J.A."/>
            <person name="Ng W.-L."/>
            <person name="Kazmierczak K.M."/>
            <person name="Andrzejewski T.M."/>
            <person name="Davidsen T.M."/>
            <person name="Wayne K.J."/>
            <person name="Tettelin H."/>
            <person name="Glass J.I."/>
            <person name="Rusch D."/>
            <person name="Podicherti R."/>
            <person name="Tsui H.-C.T."/>
            <person name="Winkler M.E."/>
        </authorList>
    </citation>
    <scope>NUCLEOTIDE SEQUENCE</scope>
</reference>
<dbReference type="PANTHER" id="PTHR31891:SF1">
    <property type="entry name" value="FORMAMIDASE C869.04-RELATED"/>
    <property type="match status" value="1"/>
</dbReference>
<dbReference type="Gene3D" id="3.10.28.20">
    <property type="entry name" value="Acetamidase/Formamidase-like domains"/>
    <property type="match status" value="1"/>
</dbReference>
<protein>
    <recommendedName>
        <fullName evidence="2">Acetamidase</fullName>
    </recommendedName>
</protein>
<dbReference type="Gene3D" id="2.60.120.580">
    <property type="entry name" value="Acetamidase/Formamidase-like domains"/>
    <property type="match status" value="2"/>
</dbReference>
<dbReference type="AlphaFoldDB" id="A0A382H7Z3"/>
<gene>
    <name evidence="1" type="ORF">METZ01_LOCUS236272</name>
</gene>
<name>A0A382H7Z3_9ZZZZ</name>